<dbReference type="GO" id="GO:0004497">
    <property type="term" value="F:monooxygenase activity"/>
    <property type="evidence" value="ECO:0007669"/>
    <property type="project" value="UniProtKB-KW"/>
</dbReference>
<dbReference type="GO" id="GO:0071949">
    <property type="term" value="F:FAD binding"/>
    <property type="evidence" value="ECO:0007669"/>
    <property type="project" value="InterPro"/>
</dbReference>
<keyword evidence="2" id="KW-0285">Flavoprotein</keyword>
<evidence type="ECO:0000256" key="3">
    <source>
        <dbReference type="ARBA" id="ARBA00022827"/>
    </source>
</evidence>
<evidence type="ECO:0000313" key="7">
    <source>
        <dbReference type="EMBL" id="KAF9887531.1"/>
    </source>
</evidence>
<name>A0AAD4GSF7_ASPNN</name>
<accession>A0AAD4GSF7</accession>
<dbReference type="InterPro" id="IPR050493">
    <property type="entry name" value="FAD-dep_Monooxygenase_BioMet"/>
</dbReference>
<sequence>MDKGKHLNRLKHNCTAILGDACHPTLPYQAQGAAMAVEDGAMLGALLGLLNRKFQTAGVITPSKTESLLRAYEEHRKPRTTANVRAAVEIGDFYHYYDGPAQTERDQALAMVNWDSGYSKYKWADATYQQELLAYDAIQAAEATFAAWEEREIAKHSSVL</sequence>
<dbReference type="Pfam" id="PF01494">
    <property type="entry name" value="FAD_binding_3"/>
    <property type="match status" value="1"/>
</dbReference>
<dbReference type="SUPFAM" id="SSF51905">
    <property type="entry name" value="FAD/NAD(P)-binding domain"/>
    <property type="match status" value="1"/>
</dbReference>
<organism evidence="7 8">
    <name type="scientific">Aspergillus nanangensis</name>
    <dbReference type="NCBI Taxonomy" id="2582783"/>
    <lineage>
        <taxon>Eukaryota</taxon>
        <taxon>Fungi</taxon>
        <taxon>Dikarya</taxon>
        <taxon>Ascomycota</taxon>
        <taxon>Pezizomycotina</taxon>
        <taxon>Eurotiomycetes</taxon>
        <taxon>Eurotiomycetidae</taxon>
        <taxon>Eurotiales</taxon>
        <taxon>Aspergillaceae</taxon>
        <taxon>Aspergillus</taxon>
        <taxon>Aspergillus subgen. Circumdati</taxon>
    </lineage>
</organism>
<dbReference type="EMBL" id="VCAU01000060">
    <property type="protein sequence ID" value="KAF9887531.1"/>
    <property type="molecule type" value="Genomic_DNA"/>
</dbReference>
<evidence type="ECO:0000256" key="2">
    <source>
        <dbReference type="ARBA" id="ARBA00022630"/>
    </source>
</evidence>
<keyword evidence="8" id="KW-1185">Reference proteome</keyword>
<comment type="caution">
    <text evidence="7">The sequence shown here is derived from an EMBL/GenBank/DDBJ whole genome shotgun (WGS) entry which is preliminary data.</text>
</comment>
<evidence type="ECO:0000256" key="4">
    <source>
        <dbReference type="ARBA" id="ARBA00023002"/>
    </source>
</evidence>
<dbReference type="PANTHER" id="PTHR13789:SF307">
    <property type="entry name" value="HYDROXYLASE, PUTATIVE (AFU_ORTHOLOGUE AFUA_2G04330)-RELATED"/>
    <property type="match status" value="1"/>
</dbReference>
<dbReference type="InterPro" id="IPR002938">
    <property type="entry name" value="FAD-bd"/>
</dbReference>
<proteinExistence type="inferred from homology"/>
<evidence type="ECO:0000259" key="6">
    <source>
        <dbReference type="Pfam" id="PF01494"/>
    </source>
</evidence>
<dbReference type="InterPro" id="IPR036188">
    <property type="entry name" value="FAD/NAD-bd_sf"/>
</dbReference>
<protein>
    <recommendedName>
        <fullName evidence="6">FAD-binding domain-containing protein</fullName>
    </recommendedName>
</protein>
<dbReference type="PANTHER" id="PTHR13789">
    <property type="entry name" value="MONOOXYGENASE"/>
    <property type="match status" value="1"/>
</dbReference>
<evidence type="ECO:0000256" key="5">
    <source>
        <dbReference type="ARBA" id="ARBA00023033"/>
    </source>
</evidence>
<reference evidence="7" key="1">
    <citation type="journal article" date="2019" name="Beilstein J. Org. Chem.">
        <title>Nanangenines: drimane sesquiterpenoids as the dominant metabolite cohort of a novel Australian fungus, Aspergillus nanangensis.</title>
        <authorList>
            <person name="Lacey H.J."/>
            <person name="Gilchrist C.L.M."/>
            <person name="Crombie A."/>
            <person name="Kalaitzis J.A."/>
            <person name="Vuong D."/>
            <person name="Rutledge P.J."/>
            <person name="Turner P."/>
            <person name="Pitt J.I."/>
            <person name="Lacey E."/>
            <person name="Chooi Y.H."/>
            <person name="Piggott A.M."/>
        </authorList>
    </citation>
    <scope>NUCLEOTIDE SEQUENCE</scope>
    <source>
        <strain evidence="7">MST-FP2251</strain>
    </source>
</reference>
<keyword evidence="5" id="KW-0503">Monooxygenase</keyword>
<gene>
    <name evidence="7" type="ORF">FE257_010109</name>
</gene>
<keyword evidence="4" id="KW-0560">Oxidoreductase</keyword>
<reference evidence="7" key="2">
    <citation type="submission" date="2020-02" db="EMBL/GenBank/DDBJ databases">
        <authorList>
            <person name="Gilchrist C.L.M."/>
            <person name="Chooi Y.-H."/>
        </authorList>
    </citation>
    <scope>NUCLEOTIDE SEQUENCE</scope>
    <source>
        <strain evidence="7">MST-FP2251</strain>
    </source>
</reference>
<evidence type="ECO:0000256" key="1">
    <source>
        <dbReference type="ARBA" id="ARBA00007992"/>
    </source>
</evidence>
<feature type="domain" description="FAD-binding" evidence="6">
    <location>
        <begin position="9"/>
        <end position="86"/>
    </location>
</feature>
<comment type="similarity">
    <text evidence="1">Belongs to the paxM FAD-dependent monooxygenase family.</text>
</comment>
<evidence type="ECO:0000313" key="8">
    <source>
        <dbReference type="Proteomes" id="UP001194746"/>
    </source>
</evidence>
<dbReference type="Gene3D" id="3.50.50.60">
    <property type="entry name" value="FAD/NAD(P)-binding domain"/>
    <property type="match status" value="1"/>
</dbReference>
<dbReference type="Proteomes" id="UP001194746">
    <property type="component" value="Unassembled WGS sequence"/>
</dbReference>
<keyword evidence="3" id="KW-0274">FAD</keyword>
<dbReference type="AlphaFoldDB" id="A0AAD4GSF7"/>